<feature type="chain" id="PRO_5041974903" evidence="1">
    <location>
        <begin position="36"/>
        <end position="401"/>
    </location>
</feature>
<reference evidence="2" key="2">
    <citation type="submission" date="2020-09" db="EMBL/GenBank/DDBJ databases">
        <authorList>
            <person name="Kittiwongwattana C."/>
        </authorList>
    </citation>
    <scope>NUCLEOTIDE SEQUENCE</scope>
    <source>
        <strain evidence="3">1303</strain>
        <strain evidence="2">1310</strain>
    </source>
</reference>
<dbReference type="SUPFAM" id="SSF51126">
    <property type="entry name" value="Pectin lyase-like"/>
    <property type="match status" value="1"/>
</dbReference>
<dbReference type="Gene3D" id="2.160.20.10">
    <property type="entry name" value="Single-stranded right-handed beta-helix, Pectin lyase-like"/>
    <property type="match status" value="1"/>
</dbReference>
<evidence type="ECO:0000313" key="2">
    <source>
        <dbReference type="EMBL" id="QJB32371.1"/>
    </source>
</evidence>
<dbReference type="KEGG" id="coy:HF329_13950"/>
<dbReference type="InterPro" id="IPR012334">
    <property type="entry name" value="Pectin_lyas_fold"/>
</dbReference>
<reference evidence="4" key="1">
    <citation type="submission" date="2020-04" db="EMBL/GenBank/DDBJ databases">
        <authorList>
            <person name="Kittiwongwattana C."/>
        </authorList>
    </citation>
    <scope>NUCLEOTIDE SEQUENCE [LARGE SCALE GENOMIC DNA]</scope>
    <source>
        <strain evidence="4">1310</strain>
    </source>
</reference>
<sequence>MGLKINTALPRKKWGKCALAALMLLSGVGCLSSGAQFLPFKYNDGIAAKYVNKQDAAFRSKAATLAAGAFDLTGVLPAGYVKDGTVDYTSYLQTGMDQHKTVVFPDFPVLINDKGLTVGSGATIIFKQGSRLLLQPTSKDTYEMLRVHNVQNVNIYCPVLEGDRKGHQGNTGQWGMGIAIRASKNVNVYAPQVSNCWGDGIYIGGLKGVTSSGISIYNAWLNYNRRNGMSVSSVDGLKLVRPVISNTYGQAPMCGIDIEPNNNTDVVNNVMMDSPVTLNNAKHGINISLFRLIGPSPKDVNVTIRNHQDDGSAVAFAMGGLKPHYDVPPMAGTIEIIDPVWKNNQERAFRSYKPNGYAPTVKFTKVSVLKTDRNGRDKPDAEKFMLMKKTIASESKMSIQD</sequence>
<dbReference type="PROSITE" id="PS51257">
    <property type="entry name" value="PROKAR_LIPOPROTEIN"/>
    <property type="match status" value="1"/>
</dbReference>
<proteinExistence type="predicted"/>
<accession>A0AAE7D7L2</accession>
<feature type="signal peptide" evidence="1">
    <location>
        <begin position="1"/>
        <end position="35"/>
    </location>
</feature>
<gene>
    <name evidence="3" type="ORF">HF324_13595</name>
    <name evidence="2" type="ORF">HF329_13950</name>
</gene>
<protein>
    <submittedName>
        <fullName evidence="2">Right-handed parallel beta-helix repeat-containing protein</fullName>
    </submittedName>
</protein>
<dbReference type="Proteomes" id="UP000502421">
    <property type="component" value="Chromosome"/>
</dbReference>
<name>A0AAE7D7L2_9BACT</name>
<dbReference type="AlphaFoldDB" id="A0AAE7D7L2"/>
<evidence type="ECO:0000313" key="3">
    <source>
        <dbReference type="EMBL" id="QJB38845.1"/>
    </source>
</evidence>
<evidence type="ECO:0000313" key="5">
    <source>
        <dbReference type="Proteomes" id="UP000503144"/>
    </source>
</evidence>
<dbReference type="EMBL" id="CP051204">
    <property type="protein sequence ID" value="QJB38845.1"/>
    <property type="molecule type" value="Genomic_DNA"/>
</dbReference>
<dbReference type="Proteomes" id="UP000503144">
    <property type="component" value="Chromosome"/>
</dbReference>
<evidence type="ECO:0000313" key="4">
    <source>
        <dbReference type="Proteomes" id="UP000502421"/>
    </source>
</evidence>
<organism evidence="2 4">
    <name type="scientific">Chitinophaga oryzae</name>
    <dbReference type="NCBI Taxonomy" id="2725414"/>
    <lineage>
        <taxon>Bacteria</taxon>
        <taxon>Pseudomonadati</taxon>
        <taxon>Bacteroidota</taxon>
        <taxon>Chitinophagia</taxon>
        <taxon>Chitinophagales</taxon>
        <taxon>Chitinophagaceae</taxon>
        <taxon>Chitinophaga</taxon>
    </lineage>
</organism>
<keyword evidence="5" id="KW-1185">Reference proteome</keyword>
<keyword evidence="1" id="KW-0732">Signal</keyword>
<dbReference type="InterPro" id="IPR011050">
    <property type="entry name" value="Pectin_lyase_fold/virulence"/>
</dbReference>
<dbReference type="EMBL" id="CP051205">
    <property type="protein sequence ID" value="QJB32371.1"/>
    <property type="molecule type" value="Genomic_DNA"/>
</dbReference>
<dbReference type="RefSeq" id="WP_168804620.1">
    <property type="nucleotide sequence ID" value="NZ_CP051204.2"/>
</dbReference>
<evidence type="ECO:0000256" key="1">
    <source>
        <dbReference type="SAM" id="SignalP"/>
    </source>
</evidence>